<evidence type="ECO:0008006" key="4">
    <source>
        <dbReference type="Google" id="ProtNLM"/>
    </source>
</evidence>
<evidence type="ECO:0000313" key="2">
    <source>
        <dbReference type="EMBL" id="MDC8831014.1"/>
    </source>
</evidence>
<gene>
    <name evidence="2" type="ORF">OIK42_09590</name>
</gene>
<dbReference type="Proteomes" id="UP001218788">
    <property type="component" value="Unassembled WGS sequence"/>
</dbReference>
<comment type="caution">
    <text evidence="2">The sequence shown here is derived from an EMBL/GenBank/DDBJ whole genome shotgun (WGS) entry which is preliminary data.</text>
</comment>
<evidence type="ECO:0000256" key="1">
    <source>
        <dbReference type="SAM" id="MobiDB-lite"/>
    </source>
</evidence>
<keyword evidence="3" id="KW-1185">Reference proteome</keyword>
<protein>
    <recommendedName>
        <fullName evidence="4">DNA repair protein</fullName>
    </recommendedName>
</protein>
<sequence length="253" mass="29351">MTFIIIIVLIVVLLIVAIVVNAYQQYKAKMDAERRTEVAKQRTIIDETENVLMATAQMPISQGLVKILLQRIHRALQVINELSSSSPDTKQHLEDISSRIKSIDMEPDNNNQFALPETDKMIIQYIQAVKKLRVMLRTERSKGKVDGSTYLEQDKQLEKLQLKVNVETLIRRGRAAQQSGMLGSARQYFEKAITALENQSQSDEFIQTRRDWVKQQLQEIQENLKNANAQDRAKRREEERDELDELFAPKKKW</sequence>
<evidence type="ECO:0000313" key="3">
    <source>
        <dbReference type="Proteomes" id="UP001218788"/>
    </source>
</evidence>
<organism evidence="2 3">
    <name type="scientific">Alteromonas gilva</name>
    <dbReference type="NCBI Taxonomy" id="2987522"/>
    <lineage>
        <taxon>Bacteria</taxon>
        <taxon>Pseudomonadati</taxon>
        <taxon>Pseudomonadota</taxon>
        <taxon>Gammaproteobacteria</taxon>
        <taxon>Alteromonadales</taxon>
        <taxon>Alteromonadaceae</taxon>
        <taxon>Alteromonas/Salinimonas group</taxon>
        <taxon>Alteromonas</taxon>
    </lineage>
</organism>
<proteinExistence type="predicted"/>
<feature type="region of interest" description="Disordered" evidence="1">
    <location>
        <begin position="225"/>
        <end position="253"/>
    </location>
</feature>
<reference evidence="2 3" key="1">
    <citation type="submission" date="2022-10" db="EMBL/GenBank/DDBJ databases">
        <title>Alteromonas sp. chi3 Genome sequencing.</title>
        <authorList>
            <person name="Park S."/>
        </authorList>
    </citation>
    <scope>NUCLEOTIDE SEQUENCE [LARGE SCALE GENOMIC DNA]</scope>
    <source>
        <strain evidence="3">chi3</strain>
    </source>
</reference>
<dbReference type="EMBL" id="JAQQXP010000001">
    <property type="protein sequence ID" value="MDC8831014.1"/>
    <property type="molecule type" value="Genomic_DNA"/>
</dbReference>
<dbReference type="RefSeq" id="WP_273640050.1">
    <property type="nucleotide sequence ID" value="NZ_JAQQXP010000001.1"/>
</dbReference>
<accession>A0ABT5L1U3</accession>
<name>A0ABT5L1U3_9ALTE</name>